<evidence type="ECO:0000256" key="10">
    <source>
        <dbReference type="ARBA" id="ARBA00023242"/>
    </source>
</evidence>
<dbReference type="FunFam" id="3.30.160.60:FF:000709">
    <property type="entry name" value="GDNF-inducible zinc finger protein 1"/>
    <property type="match status" value="1"/>
</dbReference>
<feature type="domain" description="C2H2-type" evidence="14">
    <location>
        <begin position="425"/>
        <end position="452"/>
    </location>
</feature>
<evidence type="ECO:0000256" key="3">
    <source>
        <dbReference type="ARBA" id="ARBA00022723"/>
    </source>
</evidence>
<feature type="domain" description="C2H2-type" evidence="14">
    <location>
        <begin position="366"/>
        <end position="394"/>
    </location>
</feature>
<dbReference type="GO" id="GO:0001227">
    <property type="term" value="F:DNA-binding transcription repressor activity, RNA polymerase II-specific"/>
    <property type="evidence" value="ECO:0007669"/>
    <property type="project" value="TreeGrafter"/>
</dbReference>
<dbReference type="GO" id="GO:0005654">
    <property type="term" value="C:nucleoplasm"/>
    <property type="evidence" value="ECO:0007669"/>
    <property type="project" value="TreeGrafter"/>
</dbReference>
<feature type="domain" description="C2H2-type" evidence="14">
    <location>
        <begin position="1042"/>
        <end position="1069"/>
    </location>
</feature>
<dbReference type="EMBL" id="JAINUG010000280">
    <property type="protein sequence ID" value="KAJ8384056.1"/>
    <property type="molecule type" value="Genomic_DNA"/>
</dbReference>
<evidence type="ECO:0000256" key="9">
    <source>
        <dbReference type="ARBA" id="ARBA00023163"/>
    </source>
</evidence>
<sequence>MSQGTDRHGDATVAPATVVPATATPATTRAPATTLETKVVIRRLRRPETEGGASGAGGGASGGGGGARGRGGEEEAFSCEECAGAEFGSLRLLRAHAQRAHGARLEVRYACDLCPQLVSTRQNLRQHCAAVHTSERAFACAVCHKRFKRPKDISDHARRVHAEKRPQPCPHCPKVIATREGLALHVRTHTGEKPYRCPHCTARFAQKSAYNTHIRKIHQSPKQRKSTGHAHWSLNGAQTHTQSSNDVRAEGGGAAGVGSHEELREEAEVHAGKVAQEGDPGDEGAAQDKEEEEESVESESKRGAGAGGQNPPEGRVPVSGGERRAGEARPGGRERPYACETCGRAFASAPAWREHTDCVHSDERRFSCSVCGGTFKRQRDVRTHHARKHEGRAAVRALCCVCGRVLSSRSALLFHMRTHTGEKPYHCAYCSHSFAQPSQLKSHTRSHTGEKPYICEVCGASFGDSGKLTTHRRTHTGQRLFQCDVCEKTFTSKEYLKHHKLCHLGAKPFRCERCGKCFGLRASYLQHCRVHSDTRPFFCELCGKSFTQQGALRRHQRIHTGEKPFKCKACERSFTDMSTLRRHVAVHDKKAEWRTYVIDLTEKKEHNWSKIRVLGGSRGDVVNRVGCHFTELTKRVTMADSVVLLTSKFHHEHVLGQMQQLRLKGNLCDVTVQVDFEGDLEEFEAHQVMLAASSGYFKRRLLGKDPPGKSFLESVPTADFGSFLEFVYTAKLEVERSKVGDILAMARLLECPDLVEACQQASEGETETKGVGEAADGSSSPPEPKSAVIQRSDADAAEGFEGPELLIGGSGEASGRPSAAEEKHGPPKRGEGQREVTLGRRLSNRLAGRKLVADPPKKKYLRRLKDQRRAAGPKTKPPGDAVENTDLDYQETAENDTSDSDFQIEEVEEEEEEMEMEEEVEDVEEVEGVEGAEDAEGGSADRGEKRKKTGLFPCDKCQRSFHYEKSYLKHIAASHGVRPQVTYRCDTCGQTFANRCNLKVHERHVHSNERLFPCDVCGKAFKRKKDVRRHSKQVHEGGGERHACPVCGKSLSSKTALVLHQRTHTGDRPYHCTDCTAKFSQSSALKTHRRTHTGEKPFSCDQCDARFTQNHMLSYHKRCHTGEKPYMCENCGKSFASKEYLKHHARIHSGSKPYKCEICERAFAQRNSLHQHMKIHTGERPYSCVECGKQFTQLNALQRHNRIHTGEKPYMCMLCNRTFTDKSTVRRHTMTHDKDTPWKNYLVILEGNMEGGRKKTKRGGGAKDRKEEESGGPAGQEGGQEGALQGPEGVMKVVESSVGGPTTLQLQPVTLSGDWGRGTGRSRCSTSCCGSTSCSCFCATSCSAPLPAPDSVALSVCGPVSGEVCVSMTTEMDQPPSDPSPTVDGHLGVTEDVTEEEEEEAVAVETMEVSCESAPDAVE</sequence>
<feature type="region of interest" description="Disordered" evidence="12">
    <location>
        <begin position="760"/>
        <end position="946"/>
    </location>
</feature>
<feature type="region of interest" description="Disordered" evidence="12">
    <location>
        <begin position="1"/>
        <end position="72"/>
    </location>
</feature>
<dbReference type="Proteomes" id="UP001221898">
    <property type="component" value="Unassembled WGS sequence"/>
</dbReference>
<dbReference type="FunFam" id="3.30.160.60:FF:000557">
    <property type="entry name" value="zinc finger and SCAN domain-containing protein 29"/>
    <property type="match status" value="1"/>
</dbReference>
<dbReference type="SMART" id="SM00225">
    <property type="entry name" value="BTB"/>
    <property type="match status" value="1"/>
</dbReference>
<dbReference type="PANTHER" id="PTHR24399:SF23">
    <property type="entry name" value="C2H2-TYPE DOMAIN-CONTAINING PROTEIN"/>
    <property type="match status" value="1"/>
</dbReference>
<evidence type="ECO:0000256" key="1">
    <source>
        <dbReference type="ARBA" id="ARBA00004123"/>
    </source>
</evidence>
<feature type="domain" description="C2H2-type" evidence="14">
    <location>
        <begin position="509"/>
        <end position="536"/>
    </location>
</feature>
<evidence type="ECO:0000256" key="11">
    <source>
        <dbReference type="PROSITE-ProRule" id="PRU00042"/>
    </source>
</evidence>
<accession>A0AAD7W4L3</accession>
<feature type="domain" description="C2H2-type" evidence="14">
    <location>
        <begin position="1210"/>
        <end position="1237"/>
    </location>
</feature>
<keyword evidence="7" id="KW-0805">Transcription regulation</keyword>
<evidence type="ECO:0000256" key="5">
    <source>
        <dbReference type="ARBA" id="ARBA00022771"/>
    </source>
</evidence>
<feature type="compositionally biased region" description="Basic and acidic residues" evidence="12">
    <location>
        <begin position="851"/>
        <end position="869"/>
    </location>
</feature>
<feature type="compositionally biased region" description="Acidic residues" evidence="12">
    <location>
        <begin position="883"/>
        <end position="936"/>
    </location>
</feature>
<feature type="domain" description="C2H2-type" evidence="14">
    <location>
        <begin position="1126"/>
        <end position="1153"/>
    </location>
</feature>
<feature type="region of interest" description="Disordered" evidence="12">
    <location>
        <begin position="239"/>
        <end position="334"/>
    </location>
</feature>
<feature type="compositionally biased region" description="Basic and acidic residues" evidence="12">
    <location>
        <begin position="1"/>
        <end position="10"/>
    </location>
</feature>
<feature type="domain" description="C2H2-type" evidence="14">
    <location>
        <begin position="195"/>
        <end position="223"/>
    </location>
</feature>
<evidence type="ECO:0000313" key="15">
    <source>
        <dbReference type="EMBL" id="KAJ8384056.1"/>
    </source>
</evidence>
<feature type="domain" description="C2H2-type" evidence="14">
    <location>
        <begin position="453"/>
        <end position="480"/>
    </location>
</feature>
<dbReference type="PANTHER" id="PTHR24399">
    <property type="entry name" value="ZINC FINGER AND BTB DOMAIN-CONTAINING"/>
    <property type="match status" value="1"/>
</dbReference>
<feature type="compositionally biased region" description="Low complexity" evidence="12">
    <location>
        <begin position="11"/>
        <end position="34"/>
    </location>
</feature>
<evidence type="ECO:0000256" key="4">
    <source>
        <dbReference type="ARBA" id="ARBA00022737"/>
    </source>
</evidence>
<dbReference type="FunFam" id="3.30.160.60:FF:000690">
    <property type="entry name" value="Zinc finger protein 354C"/>
    <property type="match status" value="1"/>
</dbReference>
<protein>
    <recommendedName>
        <fullName evidence="17">GDNF-inducible zinc finger protein 1</fullName>
    </recommendedName>
</protein>
<feature type="compositionally biased region" description="Basic and acidic residues" evidence="12">
    <location>
        <begin position="819"/>
        <end position="838"/>
    </location>
</feature>
<gene>
    <name evidence="15" type="ORF">AAFF_G00211880</name>
</gene>
<evidence type="ECO:0000256" key="8">
    <source>
        <dbReference type="ARBA" id="ARBA00023125"/>
    </source>
</evidence>
<dbReference type="Gene3D" id="3.30.710.10">
    <property type="entry name" value="Potassium Channel Kv1.1, Chain A"/>
    <property type="match status" value="1"/>
</dbReference>
<dbReference type="Pfam" id="PF00096">
    <property type="entry name" value="zf-C2H2"/>
    <property type="match status" value="13"/>
</dbReference>
<dbReference type="GO" id="GO:0000978">
    <property type="term" value="F:RNA polymerase II cis-regulatory region sequence-specific DNA binding"/>
    <property type="evidence" value="ECO:0007669"/>
    <property type="project" value="TreeGrafter"/>
</dbReference>
<feature type="compositionally biased region" description="Gly residues" evidence="12">
    <location>
        <begin position="1272"/>
        <end position="1281"/>
    </location>
</feature>
<dbReference type="InterPro" id="IPR011333">
    <property type="entry name" value="SKP1/BTB/POZ_sf"/>
</dbReference>
<dbReference type="InterPro" id="IPR036236">
    <property type="entry name" value="Znf_C2H2_sf"/>
</dbReference>
<dbReference type="SMART" id="SM00355">
    <property type="entry name" value="ZnF_C2H2"/>
    <property type="match status" value="24"/>
</dbReference>
<dbReference type="FunFam" id="3.30.160.60:FF:002343">
    <property type="entry name" value="Zinc finger protein 33A"/>
    <property type="match status" value="4"/>
</dbReference>
<dbReference type="PROSITE" id="PS50097">
    <property type="entry name" value="BTB"/>
    <property type="match status" value="1"/>
</dbReference>
<feature type="compositionally biased region" description="Basic and acidic residues" evidence="12">
    <location>
        <begin position="259"/>
        <end position="271"/>
    </location>
</feature>
<feature type="domain" description="C2H2-type" evidence="14">
    <location>
        <begin position="1012"/>
        <end position="1040"/>
    </location>
</feature>
<feature type="domain" description="C2H2-type" evidence="14">
    <location>
        <begin position="337"/>
        <end position="365"/>
    </location>
</feature>
<feature type="domain" description="C2H2-type" evidence="14">
    <location>
        <begin position="109"/>
        <end position="137"/>
    </location>
</feature>
<dbReference type="InterPro" id="IPR013087">
    <property type="entry name" value="Znf_C2H2_type"/>
</dbReference>
<feature type="compositionally biased region" description="Gly residues" evidence="12">
    <location>
        <begin position="52"/>
        <end position="69"/>
    </location>
</feature>
<evidence type="ECO:0000256" key="2">
    <source>
        <dbReference type="ARBA" id="ARBA00006991"/>
    </source>
</evidence>
<dbReference type="Pfam" id="PF13912">
    <property type="entry name" value="zf-C2H2_6"/>
    <property type="match status" value="1"/>
</dbReference>
<comment type="similarity">
    <text evidence="2">Belongs to the krueppel C2H2-type zinc-finger protein family.</text>
</comment>
<feature type="domain" description="BTB" evidence="13">
    <location>
        <begin position="668"/>
        <end position="736"/>
    </location>
</feature>
<dbReference type="SUPFAM" id="SSF57667">
    <property type="entry name" value="beta-beta-alpha zinc fingers"/>
    <property type="match status" value="12"/>
</dbReference>
<feature type="domain" description="C2H2-type" evidence="14">
    <location>
        <begin position="167"/>
        <end position="194"/>
    </location>
</feature>
<dbReference type="FunFam" id="3.30.160.60:FF:000322">
    <property type="entry name" value="GDNF-inducible zinc finger protein 1"/>
    <property type="match status" value="1"/>
</dbReference>
<dbReference type="SUPFAM" id="SSF54695">
    <property type="entry name" value="POZ domain"/>
    <property type="match status" value="1"/>
</dbReference>
<dbReference type="FunFam" id="3.30.160.60:FF:001289">
    <property type="entry name" value="Zinc finger protein 574"/>
    <property type="match status" value="1"/>
</dbReference>
<evidence type="ECO:0000259" key="14">
    <source>
        <dbReference type="PROSITE" id="PS50157"/>
    </source>
</evidence>
<feature type="compositionally biased region" description="Basic and acidic residues" evidence="12">
    <location>
        <begin position="321"/>
        <end position="334"/>
    </location>
</feature>
<evidence type="ECO:0000313" key="16">
    <source>
        <dbReference type="Proteomes" id="UP001221898"/>
    </source>
</evidence>
<keyword evidence="4" id="KW-0677">Repeat</keyword>
<feature type="domain" description="C2H2-type" evidence="14">
    <location>
        <begin position="983"/>
        <end position="1011"/>
    </location>
</feature>
<evidence type="ECO:0000256" key="6">
    <source>
        <dbReference type="ARBA" id="ARBA00022833"/>
    </source>
</evidence>
<keyword evidence="16" id="KW-1185">Reference proteome</keyword>
<feature type="domain" description="C2H2-type" evidence="14">
    <location>
        <begin position="1154"/>
        <end position="1181"/>
    </location>
</feature>
<dbReference type="Gene3D" id="3.30.160.60">
    <property type="entry name" value="Classic Zinc Finger"/>
    <property type="match status" value="21"/>
</dbReference>
<feature type="domain" description="C2H2-type" evidence="14">
    <location>
        <begin position="565"/>
        <end position="592"/>
    </location>
</feature>
<evidence type="ECO:0000259" key="13">
    <source>
        <dbReference type="PROSITE" id="PS50097"/>
    </source>
</evidence>
<feature type="domain" description="C2H2-type" evidence="14">
    <location>
        <begin position="138"/>
        <end position="166"/>
    </location>
</feature>
<keyword evidence="3" id="KW-0479">Metal-binding</keyword>
<feature type="domain" description="C2H2-type" evidence="14">
    <location>
        <begin position="537"/>
        <end position="564"/>
    </location>
</feature>
<keyword evidence="10" id="KW-0539">Nucleus</keyword>
<evidence type="ECO:0000256" key="12">
    <source>
        <dbReference type="SAM" id="MobiDB-lite"/>
    </source>
</evidence>
<dbReference type="Pfam" id="PF00651">
    <property type="entry name" value="BTB"/>
    <property type="match status" value="1"/>
</dbReference>
<dbReference type="GO" id="GO:0008270">
    <property type="term" value="F:zinc ion binding"/>
    <property type="evidence" value="ECO:0007669"/>
    <property type="project" value="UniProtKB-KW"/>
</dbReference>
<feature type="domain" description="C2H2-type" evidence="14">
    <location>
        <begin position="481"/>
        <end position="508"/>
    </location>
</feature>
<dbReference type="InterPro" id="IPR000210">
    <property type="entry name" value="BTB/POZ_dom"/>
</dbReference>
<evidence type="ECO:0000256" key="7">
    <source>
        <dbReference type="ARBA" id="ARBA00023015"/>
    </source>
</evidence>
<feature type="domain" description="C2H2-type" evidence="14">
    <location>
        <begin position="397"/>
        <end position="424"/>
    </location>
</feature>
<feature type="domain" description="C2H2-type" evidence="14">
    <location>
        <begin position="1098"/>
        <end position="1125"/>
    </location>
</feature>
<keyword evidence="5 11" id="KW-0863">Zinc-finger</keyword>
<dbReference type="FunFam" id="3.30.160.60:FF:001639">
    <property type="entry name" value="Si:dkey-7i4.21"/>
    <property type="match status" value="1"/>
</dbReference>
<feature type="domain" description="C2H2-type" evidence="14">
    <location>
        <begin position="1182"/>
        <end position="1209"/>
    </location>
</feature>
<keyword evidence="8" id="KW-0238">DNA-binding</keyword>
<comment type="caution">
    <text evidence="15">The sequence shown here is derived from an EMBL/GenBank/DDBJ whole genome shotgun (WGS) entry which is preliminary data.</text>
</comment>
<dbReference type="PROSITE" id="PS50157">
    <property type="entry name" value="ZINC_FINGER_C2H2_2"/>
    <property type="match status" value="23"/>
</dbReference>
<dbReference type="PROSITE" id="PS00028">
    <property type="entry name" value="ZINC_FINGER_C2H2_1"/>
    <property type="match status" value="23"/>
</dbReference>
<dbReference type="FunFam" id="3.30.160.60:FF:001498">
    <property type="entry name" value="Zinc finger protein 404"/>
    <property type="match status" value="1"/>
</dbReference>
<feature type="domain" description="C2H2-type" evidence="14">
    <location>
        <begin position="1070"/>
        <end position="1097"/>
    </location>
</feature>
<comment type="subcellular location">
    <subcellularLocation>
        <location evidence="1">Nucleus</location>
    </subcellularLocation>
</comment>
<feature type="region of interest" description="Disordered" evidence="12">
    <location>
        <begin position="1249"/>
        <end position="1284"/>
    </location>
</feature>
<name>A0AAD7W4L3_9TELE</name>
<feature type="domain" description="C2H2-type" evidence="14">
    <location>
        <begin position="952"/>
        <end position="979"/>
    </location>
</feature>
<proteinExistence type="inferred from homology"/>
<evidence type="ECO:0008006" key="17">
    <source>
        <dbReference type="Google" id="ProtNLM"/>
    </source>
</evidence>
<keyword evidence="6" id="KW-0862">Zinc</keyword>
<reference evidence="15" key="1">
    <citation type="journal article" date="2023" name="Science">
        <title>Genome structures resolve the early diversification of teleost fishes.</title>
        <authorList>
            <person name="Parey E."/>
            <person name="Louis A."/>
            <person name="Montfort J."/>
            <person name="Bouchez O."/>
            <person name="Roques C."/>
            <person name="Iampietro C."/>
            <person name="Lluch J."/>
            <person name="Castinel A."/>
            <person name="Donnadieu C."/>
            <person name="Desvignes T."/>
            <person name="Floi Bucao C."/>
            <person name="Jouanno E."/>
            <person name="Wen M."/>
            <person name="Mejri S."/>
            <person name="Dirks R."/>
            <person name="Jansen H."/>
            <person name="Henkel C."/>
            <person name="Chen W.J."/>
            <person name="Zahm M."/>
            <person name="Cabau C."/>
            <person name="Klopp C."/>
            <person name="Thompson A.W."/>
            <person name="Robinson-Rechavi M."/>
            <person name="Braasch I."/>
            <person name="Lecointre G."/>
            <person name="Bobe J."/>
            <person name="Postlethwait J.H."/>
            <person name="Berthelot C."/>
            <person name="Roest Crollius H."/>
            <person name="Guiguen Y."/>
        </authorList>
    </citation>
    <scope>NUCLEOTIDE SEQUENCE</scope>
    <source>
        <strain evidence="15">NC1722</strain>
    </source>
</reference>
<dbReference type="FunFam" id="3.30.160.60:FF:001818">
    <property type="entry name" value="GDNF-inducible zinc finger protein 1 isoform X1"/>
    <property type="match status" value="1"/>
</dbReference>
<organism evidence="15 16">
    <name type="scientific">Aldrovandia affinis</name>
    <dbReference type="NCBI Taxonomy" id="143900"/>
    <lineage>
        <taxon>Eukaryota</taxon>
        <taxon>Metazoa</taxon>
        <taxon>Chordata</taxon>
        <taxon>Craniata</taxon>
        <taxon>Vertebrata</taxon>
        <taxon>Euteleostomi</taxon>
        <taxon>Actinopterygii</taxon>
        <taxon>Neopterygii</taxon>
        <taxon>Teleostei</taxon>
        <taxon>Notacanthiformes</taxon>
        <taxon>Halosauridae</taxon>
        <taxon>Aldrovandia</taxon>
    </lineage>
</organism>
<keyword evidence="9" id="KW-0804">Transcription</keyword>